<dbReference type="InterPro" id="IPR037069">
    <property type="entry name" value="AcylCoA_DH/ox_N_sf"/>
</dbReference>
<evidence type="ECO:0000256" key="3">
    <source>
        <dbReference type="ARBA" id="ARBA00019125"/>
    </source>
</evidence>
<dbReference type="SUPFAM" id="SSF51695">
    <property type="entry name" value="PLC-like phosphodiesterases"/>
    <property type="match status" value="1"/>
</dbReference>
<dbReference type="Gene3D" id="2.40.110.10">
    <property type="entry name" value="Butyryl-CoA Dehydrogenase, subunit A, domain 2"/>
    <property type="match status" value="1"/>
</dbReference>
<dbReference type="InterPro" id="IPR036250">
    <property type="entry name" value="AcylCo_DH-like_C"/>
</dbReference>
<dbReference type="InterPro" id="IPR046373">
    <property type="entry name" value="Acyl-CoA_Oxase/DH_mid-dom_sf"/>
</dbReference>
<dbReference type="Gene3D" id="1.10.540.10">
    <property type="entry name" value="Acyl-CoA dehydrogenase/oxidase, N-terminal domain"/>
    <property type="match status" value="1"/>
</dbReference>
<dbReference type="Gene3D" id="3.20.20.190">
    <property type="entry name" value="Phosphatidylinositol (PI) phosphodiesterase"/>
    <property type="match status" value="1"/>
</dbReference>
<dbReference type="GO" id="GO:0051793">
    <property type="term" value="P:medium-chain fatty acid catabolic process"/>
    <property type="evidence" value="ECO:0007669"/>
    <property type="project" value="TreeGrafter"/>
</dbReference>
<dbReference type="PANTHER" id="PTHR48083">
    <property type="entry name" value="MEDIUM-CHAIN SPECIFIC ACYL-COA DEHYDROGENASE, MITOCHONDRIAL-RELATED"/>
    <property type="match status" value="1"/>
</dbReference>
<evidence type="ECO:0000256" key="1">
    <source>
        <dbReference type="ARBA" id="ARBA00001974"/>
    </source>
</evidence>
<dbReference type="PROSITE" id="PS00072">
    <property type="entry name" value="ACYL_COA_DH_1"/>
    <property type="match status" value="1"/>
</dbReference>
<evidence type="ECO:0000256" key="6">
    <source>
        <dbReference type="ARBA" id="ARBA00023002"/>
    </source>
</evidence>
<name>A0A367KUS3_RHIST</name>
<dbReference type="PROSITE" id="PS00073">
    <property type="entry name" value="ACYL_COA_DH_2"/>
    <property type="match status" value="1"/>
</dbReference>
<dbReference type="Pfam" id="PF02771">
    <property type="entry name" value="Acyl-CoA_dh_N"/>
    <property type="match status" value="1"/>
</dbReference>
<gene>
    <name evidence="9" type="ORF">CU098_006599</name>
</gene>
<dbReference type="FunFam" id="2.40.110.10:FF:000001">
    <property type="entry name" value="Acyl-CoA dehydrogenase, mitochondrial"/>
    <property type="match status" value="1"/>
</dbReference>
<comment type="similarity">
    <text evidence="2 7">Belongs to the acyl-CoA dehydrogenase family.</text>
</comment>
<dbReference type="Pfam" id="PF02770">
    <property type="entry name" value="Acyl-CoA_dh_M"/>
    <property type="match status" value="1"/>
</dbReference>
<dbReference type="EMBL" id="PJQM01000282">
    <property type="protein sequence ID" value="RCI05870.1"/>
    <property type="molecule type" value="Genomic_DNA"/>
</dbReference>
<dbReference type="InterPro" id="IPR006089">
    <property type="entry name" value="Acyl-CoA_DH_CS"/>
</dbReference>
<dbReference type="InterPro" id="IPR009100">
    <property type="entry name" value="AcylCoA_DH/oxidase_NM_dom_sf"/>
</dbReference>
<dbReference type="FunFam" id="1.20.140.10:FF:000011">
    <property type="entry name" value="Medium-chain specific acyl-CoA dehydrogenase, mitochondrial"/>
    <property type="match status" value="1"/>
</dbReference>
<evidence type="ECO:0000313" key="10">
    <source>
        <dbReference type="Proteomes" id="UP000253551"/>
    </source>
</evidence>
<dbReference type="GO" id="GO:0008081">
    <property type="term" value="F:phosphoric diester hydrolase activity"/>
    <property type="evidence" value="ECO:0007669"/>
    <property type="project" value="InterPro"/>
</dbReference>
<evidence type="ECO:0000313" key="9">
    <source>
        <dbReference type="EMBL" id="RCI05870.1"/>
    </source>
</evidence>
<accession>A0A367KUS3</accession>
<dbReference type="Pfam" id="PF03009">
    <property type="entry name" value="GDPD"/>
    <property type="match status" value="1"/>
</dbReference>
<sequence>MTDIQLPDVIAHRGFSSENPENTLISFENAIKANSTALEMDIRLSKDNEIVMMHDTTLNRTTTGLGLVQDHDYKGDIDQLLTKDGRQTIPRLKDVLELMLPASQYAIIDIKYDNPLKILDYLKILLSDYPQLTSRLIIGIWNVEFMNKAKELFPDHKLCFIGLSISAARSHFLDKVDCLSLPFAALVDQDGHDFIKQVHERKKLVFTWTINDPLQMKSCVLLKVDGVIGDSVSRMLEHVHKPKSLQGEELDQFMAENTHLLSKRTQLYYYLLKKSMSVAIRCFSGMSFSLTEEQKSIQEMARKFTQEEIIPVAAHHDTTGEYPWPAIKKAWELGLVNTHIESKYGGNELGVLDSALVSEELAYGCSGIQTAIEANNLAEAPLIVAGNDFQKKKYLGRMTEAPLVASYGVTEPGAGSDVAGLATVAKKTSDGWILNGQKMWITNAGHANWFFVLARTENGFSGFIVDADTPGITLGRKEINMGQRASDTRGVTFEDVYVPAENLLGSEGKGFKIAMGAFDITRPLVAAGAVGLARRAMEESVRYAQERRTMGKPVFEHQAVAFMLADMAMKIEASRLLVYRSAWMRDQGERNTWYASMAKAMAGETANQCAQDAVQIFGGNGFNTEYPVEKLMRDAKIFMIYEGTSQIQRLIISRGLKDWQGTAIGGF</sequence>
<dbReference type="PROSITE" id="PS51704">
    <property type="entry name" value="GP_PDE"/>
    <property type="match status" value="1"/>
</dbReference>
<protein>
    <recommendedName>
        <fullName evidence="3">Medium-chain specific acyl-CoA dehydrogenase, mitochondrial</fullName>
    </recommendedName>
</protein>
<dbReference type="SUPFAM" id="SSF47203">
    <property type="entry name" value="Acyl-CoA dehydrogenase C-terminal domain-like"/>
    <property type="match status" value="1"/>
</dbReference>
<dbReference type="Proteomes" id="UP000253551">
    <property type="component" value="Unassembled WGS sequence"/>
</dbReference>
<dbReference type="AlphaFoldDB" id="A0A367KUS3"/>
<keyword evidence="4 7" id="KW-0285">Flavoprotein</keyword>
<comment type="caution">
    <text evidence="9">The sequence shown here is derived from an EMBL/GenBank/DDBJ whole genome shotgun (WGS) entry which is preliminary data.</text>
</comment>
<reference evidence="9 10" key="1">
    <citation type="journal article" date="2018" name="G3 (Bethesda)">
        <title>Phylogenetic and Phylogenomic Definition of Rhizopus Species.</title>
        <authorList>
            <person name="Gryganskyi A.P."/>
            <person name="Golan J."/>
            <person name="Dolatabadi S."/>
            <person name="Mondo S."/>
            <person name="Robb S."/>
            <person name="Idnurm A."/>
            <person name="Muszewska A."/>
            <person name="Steczkiewicz K."/>
            <person name="Masonjones S."/>
            <person name="Liao H.L."/>
            <person name="Gajdeczka M.T."/>
            <person name="Anike F."/>
            <person name="Vuek A."/>
            <person name="Anishchenko I.M."/>
            <person name="Voigt K."/>
            <person name="de Hoog G.S."/>
            <person name="Smith M.E."/>
            <person name="Heitman J."/>
            <person name="Vilgalys R."/>
            <person name="Stajich J.E."/>
        </authorList>
    </citation>
    <scope>NUCLEOTIDE SEQUENCE [LARGE SCALE GENOMIC DNA]</scope>
    <source>
        <strain evidence="9 10">LSU 92-RS-03</strain>
    </source>
</reference>
<dbReference type="GO" id="GO:0005739">
    <property type="term" value="C:mitochondrion"/>
    <property type="evidence" value="ECO:0007669"/>
    <property type="project" value="TreeGrafter"/>
</dbReference>
<dbReference type="OrthoDB" id="9988775at2759"/>
<comment type="cofactor">
    <cofactor evidence="1 7">
        <name>FAD</name>
        <dbReference type="ChEBI" id="CHEBI:57692"/>
    </cofactor>
</comment>
<organism evidence="9 10">
    <name type="scientific">Rhizopus stolonifer</name>
    <name type="common">Rhizopus nigricans</name>
    <dbReference type="NCBI Taxonomy" id="4846"/>
    <lineage>
        <taxon>Eukaryota</taxon>
        <taxon>Fungi</taxon>
        <taxon>Fungi incertae sedis</taxon>
        <taxon>Mucoromycota</taxon>
        <taxon>Mucoromycotina</taxon>
        <taxon>Mucoromycetes</taxon>
        <taxon>Mucorales</taxon>
        <taxon>Mucorineae</taxon>
        <taxon>Rhizopodaceae</taxon>
        <taxon>Rhizopus</taxon>
    </lineage>
</organism>
<dbReference type="InterPro" id="IPR030395">
    <property type="entry name" value="GP_PDE_dom"/>
</dbReference>
<evidence type="ECO:0000259" key="8">
    <source>
        <dbReference type="PROSITE" id="PS51704"/>
    </source>
</evidence>
<keyword evidence="6 7" id="KW-0560">Oxidoreductase</keyword>
<dbReference type="STRING" id="4846.A0A367KUS3"/>
<dbReference type="InterPro" id="IPR009075">
    <property type="entry name" value="AcylCo_DH/oxidase_C"/>
</dbReference>
<evidence type="ECO:0000256" key="5">
    <source>
        <dbReference type="ARBA" id="ARBA00022827"/>
    </source>
</evidence>
<dbReference type="FunFam" id="1.10.540.10:FF:000010">
    <property type="entry name" value="Medium-chain specific acyl-CoA dehydrogenase, mitochondrial"/>
    <property type="match status" value="1"/>
</dbReference>
<dbReference type="InterPro" id="IPR017946">
    <property type="entry name" value="PLC-like_Pdiesterase_TIM-brl"/>
</dbReference>
<keyword evidence="10" id="KW-1185">Reference proteome</keyword>
<evidence type="ECO:0000256" key="2">
    <source>
        <dbReference type="ARBA" id="ARBA00009347"/>
    </source>
</evidence>
<dbReference type="Gene3D" id="1.20.140.10">
    <property type="entry name" value="Butyryl-CoA Dehydrogenase, subunit A, domain 3"/>
    <property type="match status" value="1"/>
</dbReference>
<proteinExistence type="inferred from homology"/>
<dbReference type="PANTHER" id="PTHR48083:SF2">
    <property type="entry name" value="MEDIUM-CHAIN SPECIFIC ACYL-COA DEHYDROGENASE, MITOCHONDRIAL"/>
    <property type="match status" value="1"/>
</dbReference>
<dbReference type="InterPro" id="IPR006091">
    <property type="entry name" value="Acyl-CoA_Oxase/DH_mid-dom"/>
</dbReference>
<dbReference type="GO" id="GO:0050660">
    <property type="term" value="F:flavin adenine dinucleotide binding"/>
    <property type="evidence" value="ECO:0007669"/>
    <property type="project" value="InterPro"/>
</dbReference>
<feature type="domain" description="GP-PDE" evidence="8">
    <location>
        <begin position="7"/>
        <end position="239"/>
    </location>
</feature>
<dbReference type="InterPro" id="IPR013786">
    <property type="entry name" value="AcylCoA_DH/ox_N"/>
</dbReference>
<evidence type="ECO:0000256" key="7">
    <source>
        <dbReference type="RuleBase" id="RU362125"/>
    </source>
</evidence>
<evidence type="ECO:0000256" key="4">
    <source>
        <dbReference type="ARBA" id="ARBA00022630"/>
    </source>
</evidence>
<keyword evidence="5 7" id="KW-0274">FAD</keyword>
<dbReference type="InterPro" id="IPR050741">
    <property type="entry name" value="Acyl-CoA_dehydrogenase"/>
</dbReference>
<dbReference type="SUPFAM" id="SSF56645">
    <property type="entry name" value="Acyl-CoA dehydrogenase NM domain-like"/>
    <property type="match status" value="1"/>
</dbReference>
<dbReference type="Pfam" id="PF00441">
    <property type="entry name" value="Acyl-CoA_dh_1"/>
    <property type="match status" value="1"/>
</dbReference>
<dbReference type="GO" id="GO:0070991">
    <property type="term" value="F:medium-chain fatty acyl-CoA dehydrogenase activity"/>
    <property type="evidence" value="ECO:0007669"/>
    <property type="project" value="TreeGrafter"/>
</dbReference>